<evidence type="ECO:0000313" key="9">
    <source>
        <dbReference type="Proteomes" id="UP000536179"/>
    </source>
</evidence>
<accession>A0A7W5H5V8</accession>
<evidence type="ECO:0000313" key="8">
    <source>
        <dbReference type="EMBL" id="MBB3206648.1"/>
    </source>
</evidence>
<keyword evidence="8" id="KW-0723">Serine/threonine-protein kinase</keyword>
<protein>
    <submittedName>
        <fullName evidence="8">Serine/threonine protein kinase</fullName>
    </submittedName>
</protein>
<keyword evidence="2" id="KW-0547">Nucleotide-binding</keyword>
<feature type="region of interest" description="Disordered" evidence="5">
    <location>
        <begin position="1"/>
        <end position="21"/>
    </location>
</feature>
<dbReference type="GO" id="GO:0005524">
    <property type="term" value="F:ATP binding"/>
    <property type="evidence" value="ECO:0007669"/>
    <property type="project" value="UniProtKB-KW"/>
</dbReference>
<dbReference type="SMART" id="SM00220">
    <property type="entry name" value="S_TKc"/>
    <property type="match status" value="1"/>
</dbReference>
<dbReference type="GO" id="GO:0004674">
    <property type="term" value="F:protein serine/threonine kinase activity"/>
    <property type="evidence" value="ECO:0007669"/>
    <property type="project" value="UniProtKB-KW"/>
</dbReference>
<comment type="caution">
    <text evidence="8">The sequence shown here is derived from an EMBL/GenBank/DDBJ whole genome shotgun (WGS) entry which is preliminary data.</text>
</comment>
<dbReference type="InterPro" id="IPR008271">
    <property type="entry name" value="Ser/Thr_kinase_AS"/>
</dbReference>
<dbReference type="RefSeq" id="WP_184305106.1">
    <property type="nucleotide sequence ID" value="NZ_JACHXU010000007.1"/>
</dbReference>
<feature type="transmembrane region" description="Helical" evidence="6">
    <location>
        <begin position="423"/>
        <end position="441"/>
    </location>
</feature>
<dbReference type="PANTHER" id="PTHR43289:SF6">
    <property type="entry name" value="SERINE_THREONINE-PROTEIN KINASE NEKL-3"/>
    <property type="match status" value="1"/>
</dbReference>
<dbReference type="EMBL" id="JACHXU010000007">
    <property type="protein sequence ID" value="MBB3206648.1"/>
    <property type="molecule type" value="Genomic_DNA"/>
</dbReference>
<reference evidence="8 9" key="1">
    <citation type="submission" date="2020-08" db="EMBL/GenBank/DDBJ databases">
        <title>Genomic Encyclopedia of Type Strains, Phase III (KMG-III): the genomes of soil and plant-associated and newly described type strains.</title>
        <authorList>
            <person name="Whitman W."/>
        </authorList>
    </citation>
    <scope>NUCLEOTIDE SEQUENCE [LARGE SCALE GENOMIC DNA]</scope>
    <source>
        <strain evidence="8 9">CECT 8075</strain>
    </source>
</reference>
<gene>
    <name evidence="8" type="ORF">FHS27_002460</name>
</gene>
<dbReference type="PROSITE" id="PS50011">
    <property type="entry name" value="PROTEIN_KINASE_DOM"/>
    <property type="match status" value="1"/>
</dbReference>
<evidence type="ECO:0000256" key="4">
    <source>
        <dbReference type="ARBA" id="ARBA00022840"/>
    </source>
</evidence>
<keyword evidence="3 8" id="KW-0418">Kinase</keyword>
<keyword evidence="4" id="KW-0067">ATP-binding</keyword>
<feature type="transmembrane region" description="Helical" evidence="6">
    <location>
        <begin position="461"/>
        <end position="481"/>
    </location>
</feature>
<proteinExistence type="predicted"/>
<feature type="transmembrane region" description="Helical" evidence="6">
    <location>
        <begin position="573"/>
        <end position="592"/>
    </location>
</feature>
<keyword evidence="6" id="KW-0472">Membrane</keyword>
<keyword evidence="6" id="KW-0812">Transmembrane</keyword>
<keyword evidence="6" id="KW-1133">Transmembrane helix</keyword>
<feature type="domain" description="Protein kinase" evidence="7">
    <location>
        <begin position="101"/>
        <end position="388"/>
    </location>
</feature>
<evidence type="ECO:0000259" key="7">
    <source>
        <dbReference type="PROSITE" id="PS50011"/>
    </source>
</evidence>
<sequence length="605" mass="66678">MKDASDPNRQSSSVKDADCDPAVEETLCDPVPLPSDATLESVLAYFIERHENGTPVRLDQIADRYPQYSEPLRSFFANQQWLAPGTQPASISLIGELLDDFLLKREIARGGMGTVYEATQQSLRRDVAVKLISDGLLADDELKMRFRIEAEAAATLSHPNILPIHAVGCWRGMDYFVMPLVSGRSLQAQVNERNAQLEANPGNPRLSGCETSEREVVRGSIETARDIARAVAYAHRRGIIHRDLKPDNVLIDDEGRPKIVDFGLAKWHRDEPGVTLDGQILGTPHYMSPEQARGESDVTAATDIYSIGGILFALLTGRPPHHGESTAEVLASVLSDDAPSLRMTWPGGMPRLSELTDLEHVLDRAMSPHRADRYRWADDFADDLDRILVGEPPMAGKDGIVSKVTRELSRDQHHATFANWGRALMRIGVVVLVAHVSMFVIQESMTPDVRESMRVSALSSSSLLGYFVPRLLMLAGIAWTIHRARDGEWMPRGIAERPVWSIWLGYLATLTMVNLLWAWGYFDHSDVMVLAGVISGFGFLAMAGHLWGGNAISGLIFFAIAGGSAVWPRFSPLLLGAGWMIAMWVLGTRYAAPRVGSDSRVQNGE</sequence>
<dbReference type="PROSITE" id="PS00108">
    <property type="entry name" value="PROTEIN_KINASE_ST"/>
    <property type="match status" value="1"/>
</dbReference>
<evidence type="ECO:0000256" key="2">
    <source>
        <dbReference type="ARBA" id="ARBA00022741"/>
    </source>
</evidence>
<dbReference type="Gene3D" id="1.10.510.10">
    <property type="entry name" value="Transferase(Phosphotransferase) domain 1"/>
    <property type="match status" value="1"/>
</dbReference>
<evidence type="ECO:0000256" key="1">
    <source>
        <dbReference type="ARBA" id="ARBA00022679"/>
    </source>
</evidence>
<dbReference type="PANTHER" id="PTHR43289">
    <property type="entry name" value="MITOGEN-ACTIVATED PROTEIN KINASE KINASE KINASE 20-RELATED"/>
    <property type="match status" value="1"/>
</dbReference>
<name>A0A7W5H5V8_9BACT</name>
<feature type="transmembrane region" description="Helical" evidence="6">
    <location>
        <begin position="502"/>
        <end position="521"/>
    </location>
</feature>
<dbReference type="InterPro" id="IPR011009">
    <property type="entry name" value="Kinase-like_dom_sf"/>
</dbReference>
<keyword evidence="9" id="KW-1185">Reference proteome</keyword>
<dbReference type="CDD" id="cd14014">
    <property type="entry name" value="STKc_PknB_like"/>
    <property type="match status" value="1"/>
</dbReference>
<dbReference type="InterPro" id="IPR000719">
    <property type="entry name" value="Prot_kinase_dom"/>
</dbReference>
<evidence type="ECO:0000256" key="5">
    <source>
        <dbReference type="SAM" id="MobiDB-lite"/>
    </source>
</evidence>
<keyword evidence="1" id="KW-0808">Transferase</keyword>
<dbReference type="SUPFAM" id="SSF56112">
    <property type="entry name" value="Protein kinase-like (PK-like)"/>
    <property type="match status" value="1"/>
</dbReference>
<dbReference type="Proteomes" id="UP000536179">
    <property type="component" value="Unassembled WGS sequence"/>
</dbReference>
<evidence type="ECO:0000256" key="3">
    <source>
        <dbReference type="ARBA" id="ARBA00022777"/>
    </source>
</evidence>
<dbReference type="AlphaFoldDB" id="A0A7W5H5V8"/>
<dbReference type="Pfam" id="PF00069">
    <property type="entry name" value="Pkinase"/>
    <property type="match status" value="1"/>
</dbReference>
<dbReference type="Gene3D" id="3.30.200.20">
    <property type="entry name" value="Phosphorylase Kinase, domain 1"/>
    <property type="match status" value="1"/>
</dbReference>
<organism evidence="8 9">
    <name type="scientific">Aporhodopirellula rubra</name>
    <dbReference type="NCBI Taxonomy" id="980271"/>
    <lineage>
        <taxon>Bacteria</taxon>
        <taxon>Pseudomonadati</taxon>
        <taxon>Planctomycetota</taxon>
        <taxon>Planctomycetia</taxon>
        <taxon>Pirellulales</taxon>
        <taxon>Pirellulaceae</taxon>
        <taxon>Aporhodopirellula</taxon>
    </lineage>
</organism>
<evidence type="ECO:0000256" key="6">
    <source>
        <dbReference type="SAM" id="Phobius"/>
    </source>
</evidence>